<evidence type="ECO:0000313" key="3">
    <source>
        <dbReference type="EMBL" id="GCB62715.1"/>
    </source>
</evidence>
<dbReference type="GO" id="GO:0032474">
    <property type="term" value="P:otolith morphogenesis"/>
    <property type="evidence" value="ECO:0007669"/>
    <property type="project" value="TreeGrafter"/>
</dbReference>
<dbReference type="OrthoDB" id="2154985at2759"/>
<evidence type="ECO:0000256" key="2">
    <source>
        <dbReference type="SAM" id="MobiDB-lite"/>
    </source>
</evidence>
<dbReference type="STRING" id="75743.A0A401NPA0"/>
<dbReference type="OMA" id="WFSIFRI"/>
<evidence type="ECO:0000256" key="1">
    <source>
        <dbReference type="ARBA" id="ARBA00022803"/>
    </source>
</evidence>
<comment type="caution">
    <text evidence="3">The sequence shown here is derived from an EMBL/GenBank/DDBJ whole genome shotgun (WGS) entry which is preliminary data.</text>
</comment>
<reference evidence="3 4" key="1">
    <citation type="journal article" date="2018" name="Nat. Ecol. Evol.">
        <title>Shark genomes provide insights into elasmobranch evolution and the origin of vertebrates.</title>
        <authorList>
            <person name="Hara Y"/>
            <person name="Yamaguchi K"/>
            <person name="Onimaru K"/>
            <person name="Kadota M"/>
            <person name="Koyanagi M"/>
            <person name="Keeley SD"/>
            <person name="Tatsumi K"/>
            <person name="Tanaka K"/>
            <person name="Motone F"/>
            <person name="Kageyama Y"/>
            <person name="Nozu R"/>
            <person name="Adachi N"/>
            <person name="Nishimura O"/>
            <person name="Nakagawa R"/>
            <person name="Tanegashima C"/>
            <person name="Kiyatake I"/>
            <person name="Matsumoto R"/>
            <person name="Murakumo K"/>
            <person name="Nishida K"/>
            <person name="Terakita A"/>
            <person name="Kuratani S"/>
            <person name="Sato K"/>
            <person name="Hyodo S Kuraku.S."/>
        </authorList>
    </citation>
    <scope>NUCLEOTIDE SEQUENCE [LARGE SCALE GENOMIC DNA]</scope>
</reference>
<accession>A0A401NPA0</accession>
<sequence length="141" mass="15625">MDRRRGEASGSAAEGPLLPPDDAELALAGINMLLNNGFRQSDQLFKKYRNKSPLMSFGASFVSFLNAMMTFEDEKMQLACDDLKSTEKLCESSEAGVIETIRNKIKKNVLSASVTNSSCELHRLRTSWCVKSGVCIVRKNK</sequence>
<keyword evidence="4" id="KW-1185">Reference proteome</keyword>
<name>A0A401NPA0_SCYTO</name>
<dbReference type="PANTHER" id="PTHR31859:SF1">
    <property type="entry name" value="TETRATRICOPEPTIDE REPEAT PROTEIN 39C"/>
    <property type="match status" value="1"/>
</dbReference>
<organism evidence="3 4">
    <name type="scientific">Scyliorhinus torazame</name>
    <name type="common">Cloudy catshark</name>
    <name type="synonym">Catulus torazame</name>
    <dbReference type="NCBI Taxonomy" id="75743"/>
    <lineage>
        <taxon>Eukaryota</taxon>
        <taxon>Metazoa</taxon>
        <taxon>Chordata</taxon>
        <taxon>Craniata</taxon>
        <taxon>Vertebrata</taxon>
        <taxon>Chondrichthyes</taxon>
        <taxon>Elasmobranchii</taxon>
        <taxon>Galeomorphii</taxon>
        <taxon>Galeoidea</taxon>
        <taxon>Carcharhiniformes</taxon>
        <taxon>Scyliorhinidae</taxon>
        <taxon>Scyliorhinus</taxon>
    </lineage>
</organism>
<feature type="region of interest" description="Disordered" evidence="2">
    <location>
        <begin position="1"/>
        <end position="20"/>
    </location>
</feature>
<protein>
    <submittedName>
        <fullName evidence="3">Uncharacterized protein</fullName>
    </submittedName>
</protein>
<dbReference type="EMBL" id="BFAA01005253">
    <property type="protein sequence ID" value="GCB62715.1"/>
    <property type="molecule type" value="Genomic_DNA"/>
</dbReference>
<dbReference type="PANTHER" id="PTHR31859">
    <property type="entry name" value="TETRATRICOPEPTIDE REPEAT PROTEIN 39 FAMILY MEMBER"/>
    <property type="match status" value="1"/>
</dbReference>
<evidence type="ECO:0000313" key="4">
    <source>
        <dbReference type="Proteomes" id="UP000288216"/>
    </source>
</evidence>
<gene>
    <name evidence="3" type="ORF">scyTo_0011505</name>
</gene>
<dbReference type="Pfam" id="PF10300">
    <property type="entry name" value="Iml2-TPR_39"/>
    <property type="match status" value="1"/>
</dbReference>
<dbReference type="InterPro" id="IPR019412">
    <property type="entry name" value="IML2/TPR_39"/>
</dbReference>
<proteinExistence type="predicted"/>
<keyword evidence="1" id="KW-0802">TPR repeat</keyword>
<dbReference type="Proteomes" id="UP000288216">
    <property type="component" value="Unassembled WGS sequence"/>
</dbReference>
<dbReference type="AlphaFoldDB" id="A0A401NPA0"/>
<dbReference type="GO" id="GO:0060271">
    <property type="term" value="P:cilium assembly"/>
    <property type="evidence" value="ECO:0007669"/>
    <property type="project" value="TreeGrafter"/>
</dbReference>